<dbReference type="STRING" id="338963.Pcar_2666"/>
<evidence type="ECO:0000256" key="5">
    <source>
        <dbReference type="ARBA" id="ARBA00022490"/>
    </source>
</evidence>
<evidence type="ECO:0000256" key="16">
    <source>
        <dbReference type="ARBA" id="ARBA00048506"/>
    </source>
</evidence>
<evidence type="ECO:0000256" key="4">
    <source>
        <dbReference type="ARBA" id="ARBA00013191"/>
    </source>
</evidence>
<dbReference type="GO" id="GO:0005829">
    <property type="term" value="C:cytosol"/>
    <property type="evidence" value="ECO:0007669"/>
    <property type="project" value="TreeGrafter"/>
</dbReference>
<dbReference type="InterPro" id="IPR016039">
    <property type="entry name" value="Thiolase-like"/>
</dbReference>
<dbReference type="KEGG" id="pca:Pcar_2666"/>
<evidence type="ECO:0000256" key="1">
    <source>
        <dbReference type="ARBA" id="ARBA00004496"/>
    </source>
</evidence>
<dbReference type="InterPro" id="IPR014031">
    <property type="entry name" value="Ketoacyl_synth_C"/>
</dbReference>
<dbReference type="InterPro" id="IPR020841">
    <property type="entry name" value="PKS_Beta-ketoAc_synthase_dom"/>
</dbReference>
<keyword evidence="20" id="KW-1185">Reference proteome</keyword>
<reference evidence="19 20" key="2">
    <citation type="journal article" date="2012" name="BMC Genomics">
        <title>The genome of Pelobacter carbinolicus reveals surprising metabolic capabilities and physiological features.</title>
        <authorList>
            <person name="Aklujkar M."/>
            <person name="Haveman S.A."/>
            <person name="Didonato R.Jr."/>
            <person name="Chertkov O."/>
            <person name="Han C.S."/>
            <person name="Land M.L."/>
            <person name="Brown P."/>
            <person name="Lovley D.R."/>
        </authorList>
    </citation>
    <scope>NUCLEOTIDE SEQUENCE [LARGE SCALE GENOMIC DNA]</scope>
    <source>
        <strain evidence="20">DSM 2380 / NBRC 103641 / GraBd1</strain>
    </source>
</reference>
<evidence type="ECO:0000256" key="9">
    <source>
        <dbReference type="ARBA" id="ARBA00023098"/>
    </source>
</evidence>
<dbReference type="EC" id="2.3.1.41" evidence="4"/>
<dbReference type="eggNOG" id="COG0304">
    <property type="taxonomic scope" value="Bacteria"/>
</dbReference>
<evidence type="ECO:0000256" key="3">
    <source>
        <dbReference type="ARBA" id="ARBA00011738"/>
    </source>
</evidence>
<keyword evidence="8" id="KW-0276">Fatty acid metabolism</keyword>
<dbReference type="GO" id="GO:0006633">
    <property type="term" value="P:fatty acid biosynthetic process"/>
    <property type="evidence" value="ECO:0007669"/>
    <property type="project" value="UniProtKB-KW"/>
</dbReference>
<dbReference type="EMBL" id="CP000142">
    <property type="protein sequence ID" value="ABA89902.1"/>
    <property type="molecule type" value="Genomic_DNA"/>
</dbReference>
<evidence type="ECO:0000256" key="2">
    <source>
        <dbReference type="ARBA" id="ARBA00008467"/>
    </source>
</evidence>
<comment type="catalytic activity">
    <reaction evidence="16">
        <text>a fatty acyl-[ACP] + malonyl-[ACP] + H(+) = a 3-oxoacyl-[ACP] + holo-[ACP] + CO2</text>
        <dbReference type="Rhea" id="RHEA:22836"/>
        <dbReference type="Rhea" id="RHEA-COMP:9623"/>
        <dbReference type="Rhea" id="RHEA-COMP:9685"/>
        <dbReference type="Rhea" id="RHEA-COMP:9916"/>
        <dbReference type="Rhea" id="RHEA-COMP:14125"/>
        <dbReference type="ChEBI" id="CHEBI:15378"/>
        <dbReference type="ChEBI" id="CHEBI:16526"/>
        <dbReference type="ChEBI" id="CHEBI:64479"/>
        <dbReference type="ChEBI" id="CHEBI:78449"/>
        <dbReference type="ChEBI" id="CHEBI:78776"/>
        <dbReference type="ChEBI" id="CHEBI:138651"/>
        <dbReference type="EC" id="2.3.1.41"/>
    </reaction>
    <physiologicalReaction direction="left-to-right" evidence="16">
        <dbReference type="Rhea" id="RHEA:22837"/>
    </physiologicalReaction>
</comment>
<dbReference type="RefSeq" id="WP_011342445.1">
    <property type="nucleotide sequence ID" value="NC_007498.2"/>
</dbReference>
<dbReference type="Pfam" id="PF02801">
    <property type="entry name" value="Ketoacyl-synt_C"/>
    <property type="match status" value="1"/>
</dbReference>
<evidence type="ECO:0000256" key="8">
    <source>
        <dbReference type="ARBA" id="ARBA00022832"/>
    </source>
</evidence>
<evidence type="ECO:0000259" key="18">
    <source>
        <dbReference type="PROSITE" id="PS52004"/>
    </source>
</evidence>
<dbReference type="CDD" id="cd00834">
    <property type="entry name" value="KAS_I_II"/>
    <property type="match status" value="1"/>
</dbReference>
<evidence type="ECO:0000256" key="12">
    <source>
        <dbReference type="ARBA" id="ARBA00039450"/>
    </source>
</evidence>
<organism evidence="19 20">
    <name type="scientific">Syntrophotalea carbinolica (strain DSM 2380 / NBRC 103641 / GraBd1)</name>
    <name type="common">Pelobacter carbinolicus</name>
    <dbReference type="NCBI Taxonomy" id="338963"/>
    <lineage>
        <taxon>Bacteria</taxon>
        <taxon>Pseudomonadati</taxon>
        <taxon>Thermodesulfobacteriota</taxon>
        <taxon>Desulfuromonadia</taxon>
        <taxon>Desulfuromonadales</taxon>
        <taxon>Syntrophotaleaceae</taxon>
        <taxon>Syntrophotalea</taxon>
    </lineage>
</organism>
<dbReference type="SUPFAM" id="SSF53901">
    <property type="entry name" value="Thiolase-like"/>
    <property type="match status" value="2"/>
</dbReference>
<comment type="subcellular location">
    <subcellularLocation>
        <location evidence="1">Cytoplasm</location>
    </subcellularLocation>
</comment>
<dbReference type="InterPro" id="IPR014030">
    <property type="entry name" value="Ketoacyl_synth_N"/>
</dbReference>
<keyword evidence="11" id="KW-0012">Acyltransferase</keyword>
<reference evidence="20" key="1">
    <citation type="submission" date="2005-10" db="EMBL/GenBank/DDBJ databases">
        <title>Complete sequence of Pelobacter carbinolicus DSM 2380.</title>
        <authorList>
            <person name="Copeland A."/>
            <person name="Lucas S."/>
            <person name="Lapidus A."/>
            <person name="Barry K."/>
            <person name="Detter J.C."/>
            <person name="Glavina T."/>
            <person name="Hammon N."/>
            <person name="Israni S."/>
            <person name="Pitluck S."/>
            <person name="Chertkov O."/>
            <person name="Schmutz J."/>
            <person name="Larimer F."/>
            <person name="Land M."/>
            <person name="Kyrpides N."/>
            <person name="Ivanova N."/>
            <person name="Richardson P."/>
        </authorList>
    </citation>
    <scope>NUCLEOTIDE SEQUENCE [LARGE SCALE GENOMIC DNA]</scope>
    <source>
        <strain evidence="20">DSM 2380 / NBRC 103641 / GraBd1</strain>
    </source>
</reference>
<dbReference type="InterPro" id="IPR018201">
    <property type="entry name" value="Ketoacyl_synth_AS"/>
</dbReference>
<dbReference type="HOGENOM" id="CLU_000022_69_2_7"/>
<dbReference type="PANTHER" id="PTHR11712">
    <property type="entry name" value="POLYKETIDE SYNTHASE-RELATED"/>
    <property type="match status" value="1"/>
</dbReference>
<dbReference type="SMART" id="SM00825">
    <property type="entry name" value="PKS_KS"/>
    <property type="match status" value="1"/>
</dbReference>
<keyword evidence="9" id="KW-0443">Lipid metabolism</keyword>
<keyword evidence="5" id="KW-0963">Cytoplasm</keyword>
<dbReference type="PANTHER" id="PTHR11712:SF306">
    <property type="entry name" value="3-OXOACYL-[ACYL-CARRIER-PROTEIN] SYNTHASE 1"/>
    <property type="match status" value="1"/>
</dbReference>
<evidence type="ECO:0000256" key="7">
    <source>
        <dbReference type="ARBA" id="ARBA00022679"/>
    </source>
</evidence>
<evidence type="ECO:0000256" key="11">
    <source>
        <dbReference type="ARBA" id="ARBA00023315"/>
    </source>
</evidence>
<name>Q3A155_SYNC1</name>
<feature type="domain" description="Ketosynthase family 3 (KS3)" evidence="18">
    <location>
        <begin position="1"/>
        <end position="402"/>
    </location>
</feature>
<protein>
    <recommendedName>
        <fullName evidence="12">3-oxoacyl-[acyl-carrier-protein] synthase 1</fullName>
        <ecNumber evidence="4">2.3.1.41</ecNumber>
    </recommendedName>
    <alternativeName>
        <fullName evidence="13">3-oxoacyl-[acyl-carrier-protein] synthase I</fullName>
    </alternativeName>
    <alternativeName>
        <fullName evidence="14">Beta-ketoacyl-ACP synthase I</fullName>
    </alternativeName>
</protein>
<dbReference type="OrthoDB" id="9808669at2"/>
<comment type="catalytic activity">
    <reaction evidence="15">
        <text>(3Z)-decenoyl-[ACP] + malonyl-[ACP] + H(+) = 3-oxo-(5Z)-dodecenoyl-[ACP] + holo-[ACP] + CO2</text>
        <dbReference type="Rhea" id="RHEA:54940"/>
        <dbReference type="Rhea" id="RHEA-COMP:9623"/>
        <dbReference type="Rhea" id="RHEA-COMP:9685"/>
        <dbReference type="Rhea" id="RHEA-COMP:9927"/>
        <dbReference type="Rhea" id="RHEA-COMP:14042"/>
        <dbReference type="ChEBI" id="CHEBI:15378"/>
        <dbReference type="ChEBI" id="CHEBI:16526"/>
        <dbReference type="ChEBI" id="CHEBI:64479"/>
        <dbReference type="ChEBI" id="CHEBI:78449"/>
        <dbReference type="ChEBI" id="CHEBI:78798"/>
        <dbReference type="ChEBI" id="CHEBI:138410"/>
    </reaction>
    <physiologicalReaction direction="left-to-right" evidence="15">
        <dbReference type="Rhea" id="RHEA:54941"/>
    </physiologicalReaction>
</comment>
<dbReference type="GO" id="GO:0004315">
    <property type="term" value="F:3-oxoacyl-[acyl-carrier-protein] synthase activity"/>
    <property type="evidence" value="ECO:0007669"/>
    <property type="project" value="UniProtKB-EC"/>
</dbReference>
<evidence type="ECO:0000256" key="15">
    <source>
        <dbReference type="ARBA" id="ARBA00048121"/>
    </source>
</evidence>
<dbReference type="Pfam" id="PF00109">
    <property type="entry name" value="ketoacyl-synt"/>
    <property type="match status" value="1"/>
</dbReference>
<keyword evidence="6" id="KW-0444">Lipid biosynthesis</keyword>
<dbReference type="PROSITE" id="PS00606">
    <property type="entry name" value="KS3_1"/>
    <property type="match status" value="1"/>
</dbReference>
<sequence length="404" mass="42093">MQRVVITGIGIISCLGNDPDTVAKALYEGRSGVVLDEERLALGFASGLTGKVDFDAKARFNRKQRKTMPDFAMQACAAAMDALQHAGLDASEVRNDRNGLVFGCDSSALSAVEQVDLLRDRGETCLIGSGHIFRGLTSTITMNLNTLLKTKGVSLTISSACSSGGHAVGLASDLIALGRQERIICGGAQEINWQSICSFDALGAFSTAGDPHKASRPFDAGRDGLVPSGGAAALVLESYEAAQKRGATILGEILGYGFSSDGENISVPSSEGLSRAMSMALDHAGVQPGEIDYLNAHATSTPLGDAAEAANILRVFGEQTPPVGAIKAMTGHEFWMSGASQVVYSTLMAAHGFMAPTINFEAPDSQTEKLNILKTVREQSPKRVLCNSAGFGGSNASLVLGFGA</sequence>
<comment type="subunit">
    <text evidence="3">Homodimer.</text>
</comment>
<dbReference type="AlphaFoldDB" id="Q3A155"/>
<comment type="similarity">
    <text evidence="2 17">Belongs to the thiolase-like superfamily. Beta-ketoacyl-ACP synthases family.</text>
</comment>
<proteinExistence type="inferred from homology"/>
<evidence type="ECO:0000313" key="20">
    <source>
        <dbReference type="Proteomes" id="UP000002534"/>
    </source>
</evidence>
<evidence type="ECO:0000256" key="14">
    <source>
        <dbReference type="ARBA" id="ARBA00042143"/>
    </source>
</evidence>
<dbReference type="InterPro" id="IPR000794">
    <property type="entry name" value="Beta-ketoacyl_synthase"/>
</dbReference>
<keyword evidence="10" id="KW-0275">Fatty acid biosynthesis</keyword>
<evidence type="ECO:0000256" key="13">
    <source>
        <dbReference type="ARBA" id="ARBA00041620"/>
    </source>
</evidence>
<evidence type="ECO:0000256" key="10">
    <source>
        <dbReference type="ARBA" id="ARBA00023160"/>
    </source>
</evidence>
<gene>
    <name evidence="19" type="primary">fabB</name>
    <name evidence="19" type="ordered locus">Pcar_2666</name>
</gene>
<evidence type="ECO:0000313" key="19">
    <source>
        <dbReference type="EMBL" id="ABA89902.1"/>
    </source>
</evidence>
<dbReference type="Proteomes" id="UP000002534">
    <property type="component" value="Chromosome"/>
</dbReference>
<evidence type="ECO:0000256" key="6">
    <source>
        <dbReference type="ARBA" id="ARBA00022516"/>
    </source>
</evidence>
<dbReference type="Gene3D" id="3.40.47.10">
    <property type="match status" value="1"/>
</dbReference>
<keyword evidence="7 17" id="KW-0808">Transferase</keyword>
<dbReference type="PROSITE" id="PS52004">
    <property type="entry name" value="KS3_2"/>
    <property type="match status" value="1"/>
</dbReference>
<evidence type="ECO:0000256" key="17">
    <source>
        <dbReference type="RuleBase" id="RU003694"/>
    </source>
</evidence>
<accession>Q3A155</accession>